<comment type="caution">
    <text evidence="3">The sequence shown here is derived from an EMBL/GenBank/DDBJ whole genome shotgun (WGS) entry which is preliminary data.</text>
</comment>
<dbReference type="InterPro" id="IPR006573">
    <property type="entry name" value="NHR_dom"/>
</dbReference>
<keyword evidence="4" id="KW-1185">Reference proteome</keyword>
<feature type="compositionally biased region" description="Polar residues" evidence="1">
    <location>
        <begin position="1"/>
        <end position="13"/>
    </location>
</feature>
<dbReference type="InterPro" id="IPR043136">
    <property type="entry name" value="B30.2/SPRY_sf"/>
</dbReference>
<gene>
    <name evidence="3" type="ORF">V1264_022284</name>
</gene>
<feature type="domain" description="NHR" evidence="2">
    <location>
        <begin position="27"/>
        <end position="76"/>
    </location>
</feature>
<proteinExistence type="predicted"/>
<evidence type="ECO:0000259" key="2">
    <source>
        <dbReference type="Pfam" id="PF07177"/>
    </source>
</evidence>
<dbReference type="AlphaFoldDB" id="A0AAN9AK25"/>
<dbReference type="Proteomes" id="UP001374579">
    <property type="component" value="Unassembled WGS sequence"/>
</dbReference>
<evidence type="ECO:0000313" key="3">
    <source>
        <dbReference type="EMBL" id="KAK7088357.1"/>
    </source>
</evidence>
<organism evidence="3 4">
    <name type="scientific">Littorina saxatilis</name>
    <dbReference type="NCBI Taxonomy" id="31220"/>
    <lineage>
        <taxon>Eukaryota</taxon>
        <taxon>Metazoa</taxon>
        <taxon>Spiralia</taxon>
        <taxon>Lophotrochozoa</taxon>
        <taxon>Mollusca</taxon>
        <taxon>Gastropoda</taxon>
        <taxon>Caenogastropoda</taxon>
        <taxon>Littorinimorpha</taxon>
        <taxon>Littorinoidea</taxon>
        <taxon>Littorinidae</taxon>
        <taxon>Littorina</taxon>
    </lineage>
</organism>
<evidence type="ECO:0000256" key="1">
    <source>
        <dbReference type="SAM" id="MobiDB-lite"/>
    </source>
</evidence>
<dbReference type="Gene3D" id="2.60.120.920">
    <property type="match status" value="1"/>
</dbReference>
<feature type="region of interest" description="Disordered" evidence="1">
    <location>
        <begin position="1"/>
        <end position="30"/>
    </location>
</feature>
<dbReference type="EMBL" id="JBAMIC010004070">
    <property type="protein sequence ID" value="KAK7088357.1"/>
    <property type="molecule type" value="Genomic_DNA"/>
</dbReference>
<sequence length="82" mass="8784">MSTGDQQPEQSNIRPAGGITCGSDGDDPRVGVMVTTKAELHLWVNGSDRGVIATTVPTPCFAFFELRGRYQQVSVLPPTHPS</sequence>
<reference evidence="3 4" key="1">
    <citation type="submission" date="2024-02" db="EMBL/GenBank/DDBJ databases">
        <title>Chromosome-scale genome assembly of the rough periwinkle Littorina saxatilis.</title>
        <authorList>
            <person name="De Jode A."/>
            <person name="Faria R."/>
            <person name="Formenti G."/>
            <person name="Sims Y."/>
            <person name="Smith T.P."/>
            <person name="Tracey A."/>
            <person name="Wood J.M.D."/>
            <person name="Zagrodzka Z.B."/>
            <person name="Johannesson K."/>
            <person name="Butlin R.K."/>
            <person name="Leder E.H."/>
        </authorList>
    </citation>
    <scope>NUCLEOTIDE SEQUENCE [LARGE SCALE GENOMIC DNA]</scope>
    <source>
        <strain evidence="3">Snail1</strain>
        <tissue evidence="3">Muscle</tissue>
    </source>
</reference>
<dbReference type="Pfam" id="PF07177">
    <property type="entry name" value="Neuralized"/>
    <property type="match status" value="1"/>
</dbReference>
<protein>
    <recommendedName>
        <fullName evidence="2">NHR domain-containing protein</fullName>
    </recommendedName>
</protein>
<evidence type="ECO:0000313" key="4">
    <source>
        <dbReference type="Proteomes" id="UP001374579"/>
    </source>
</evidence>
<accession>A0AAN9AK25</accession>
<name>A0AAN9AK25_9CAEN</name>